<sequence length="156" mass="17581">MTQAQDVIELIINKKKLSHEKRLRELIVSDQLAARRADSLLSDCKRHGQSVECSDLALVSESEAHVDSEPSLQCIASVRRADRSLHQDLSRHEGRKHFLAFEDHLRLNSGAQFSCLSFKNAVPHSGIQVTRHQTPRGSLQPERPEWTQPAETATVK</sequence>
<protein>
    <submittedName>
        <fullName evidence="2">Uncharacterized protein</fullName>
    </submittedName>
</protein>
<dbReference type="AlphaFoldDB" id="A0A1J9P0E8"/>
<name>A0A1J9P0E8_9EURO</name>
<feature type="compositionally biased region" description="Polar residues" evidence="1">
    <location>
        <begin position="127"/>
        <end position="137"/>
    </location>
</feature>
<comment type="caution">
    <text evidence="2">The sequence shown here is derived from an EMBL/GenBank/DDBJ whole genome shotgun (WGS) entry which is preliminary data.</text>
</comment>
<dbReference type="Proteomes" id="UP000182235">
    <property type="component" value="Unassembled WGS sequence"/>
</dbReference>
<dbReference type="EMBL" id="LGRN01001107">
    <property type="protein sequence ID" value="OJD09824.1"/>
    <property type="molecule type" value="Genomic_DNA"/>
</dbReference>
<dbReference type="VEuPathDB" id="FungiDB:AJ78_08907"/>
<evidence type="ECO:0000313" key="3">
    <source>
        <dbReference type="Proteomes" id="UP000182235"/>
    </source>
</evidence>
<reference evidence="2 3" key="1">
    <citation type="submission" date="2015-07" db="EMBL/GenBank/DDBJ databases">
        <title>Emmonsia species relationships and genome sequence.</title>
        <authorList>
            <consortium name="The Broad Institute Genomics Platform"/>
            <person name="Cuomo C.A."/>
            <person name="Munoz J.F."/>
            <person name="Imamovic A."/>
            <person name="Priest M.E."/>
            <person name="Young S."/>
            <person name="Clay O.K."/>
            <person name="McEwen J.G."/>
        </authorList>
    </citation>
    <scope>NUCLEOTIDE SEQUENCE [LARGE SCALE GENOMIC DNA]</scope>
    <source>
        <strain evidence="2 3">UAMH 9510</strain>
    </source>
</reference>
<feature type="region of interest" description="Disordered" evidence="1">
    <location>
        <begin position="127"/>
        <end position="156"/>
    </location>
</feature>
<accession>A0A1J9P0E8</accession>
<evidence type="ECO:0000256" key="1">
    <source>
        <dbReference type="SAM" id="MobiDB-lite"/>
    </source>
</evidence>
<organism evidence="2 3">
    <name type="scientific">Emergomyces pasteurianus Ep9510</name>
    <dbReference type="NCBI Taxonomy" id="1447872"/>
    <lineage>
        <taxon>Eukaryota</taxon>
        <taxon>Fungi</taxon>
        <taxon>Dikarya</taxon>
        <taxon>Ascomycota</taxon>
        <taxon>Pezizomycotina</taxon>
        <taxon>Eurotiomycetes</taxon>
        <taxon>Eurotiomycetidae</taxon>
        <taxon>Onygenales</taxon>
        <taxon>Ajellomycetaceae</taxon>
        <taxon>Emergomyces</taxon>
    </lineage>
</organism>
<gene>
    <name evidence="2" type="ORF">AJ78_08907</name>
</gene>
<proteinExistence type="predicted"/>
<evidence type="ECO:0000313" key="2">
    <source>
        <dbReference type="EMBL" id="OJD09824.1"/>
    </source>
</evidence>
<keyword evidence="3" id="KW-1185">Reference proteome</keyword>